<feature type="region of interest" description="Disordered" evidence="2">
    <location>
        <begin position="1"/>
        <end position="30"/>
    </location>
</feature>
<evidence type="ECO:0000256" key="1">
    <source>
        <dbReference type="SAM" id="Coils"/>
    </source>
</evidence>
<gene>
    <name evidence="5" type="ordered locus">Hden_1369</name>
</gene>
<evidence type="ECO:0000259" key="3">
    <source>
        <dbReference type="Pfam" id="PF14742"/>
    </source>
</evidence>
<evidence type="ECO:0000259" key="4">
    <source>
        <dbReference type="Pfam" id="PF22422"/>
    </source>
</evidence>
<evidence type="ECO:0000313" key="6">
    <source>
        <dbReference type="Proteomes" id="UP000002033"/>
    </source>
</evidence>
<dbReference type="AlphaFoldDB" id="D8JX45"/>
<evidence type="ECO:0000256" key="2">
    <source>
        <dbReference type="SAM" id="MobiDB-lite"/>
    </source>
</evidence>
<organism evidence="5 6">
    <name type="scientific">Hyphomicrobium denitrificans (strain ATCC 51888 / DSM 1869 / NCIMB 11706 / TK 0415)</name>
    <dbReference type="NCBI Taxonomy" id="582899"/>
    <lineage>
        <taxon>Bacteria</taxon>
        <taxon>Pseudomonadati</taxon>
        <taxon>Pseudomonadota</taxon>
        <taxon>Alphaproteobacteria</taxon>
        <taxon>Hyphomicrobiales</taxon>
        <taxon>Hyphomicrobiaceae</taxon>
        <taxon>Hyphomicrobium</taxon>
    </lineage>
</organism>
<dbReference type="Pfam" id="PF22422">
    <property type="entry name" value="MGH1-like_GH"/>
    <property type="match status" value="1"/>
</dbReference>
<dbReference type="SUPFAM" id="SSF48208">
    <property type="entry name" value="Six-hairpin glycosidases"/>
    <property type="match status" value="1"/>
</dbReference>
<feature type="compositionally biased region" description="Basic and acidic residues" evidence="2">
    <location>
        <begin position="1"/>
        <end position="17"/>
    </location>
</feature>
<evidence type="ECO:0000313" key="5">
    <source>
        <dbReference type="EMBL" id="ADJ23181.1"/>
    </source>
</evidence>
<dbReference type="InterPro" id="IPR008928">
    <property type="entry name" value="6-hairpin_glycosidase_sf"/>
</dbReference>
<dbReference type="RefSeq" id="WP_013215396.1">
    <property type="nucleotide sequence ID" value="NC_014313.1"/>
</dbReference>
<protein>
    <submittedName>
        <fullName evidence="5">Amylo-alpha-16-glucosidase</fullName>
    </submittedName>
</protein>
<dbReference type="Proteomes" id="UP000002033">
    <property type="component" value="Chromosome"/>
</dbReference>
<dbReference type="STRING" id="582899.Hden_1369"/>
<feature type="domain" description="Putative glycogen debranching enzyme N-terminal" evidence="3">
    <location>
        <begin position="39"/>
        <end position="232"/>
    </location>
</feature>
<dbReference type="Gene3D" id="1.50.10.10">
    <property type="match status" value="1"/>
</dbReference>
<dbReference type="InterPro" id="IPR012341">
    <property type="entry name" value="6hp_glycosidase-like_sf"/>
</dbReference>
<dbReference type="eggNOG" id="COG3408">
    <property type="taxonomic scope" value="Bacteria"/>
</dbReference>
<dbReference type="Pfam" id="PF14742">
    <property type="entry name" value="GDE_N_bis"/>
    <property type="match status" value="1"/>
</dbReference>
<dbReference type="GO" id="GO:0005975">
    <property type="term" value="P:carbohydrate metabolic process"/>
    <property type="evidence" value="ECO:0007669"/>
    <property type="project" value="InterPro"/>
</dbReference>
<keyword evidence="6" id="KW-1185">Reference proteome</keyword>
<feature type="domain" description="Mannosylglycerate hydrolase MGH1-like glycoside hydrolase" evidence="4">
    <location>
        <begin position="312"/>
        <end position="624"/>
    </location>
</feature>
<name>D8JX45_HYPDA</name>
<sequence>MGSAHSREADARKHEDHEPEEEDFLISSSNGSGRAHEILKHDDAFAVIDTHGDIGAFGDRGNGFFHNDTRYLSRLELLVAHSAPLLLGSALDATDLQLCADLTNPDVYAEGALVLRKDAIHIYRTSYVRENAIRQRLHFTNHSSEDVKLAVSLVFDCDFSDIFEVRGMRREKRGTVNRQIQSSQSVIYAYKGLDNVVRRTTVHLDPKPVSLGETAALYYLHLAPKQSAKLYFAAVAESRHAAKPCSYVKGLRDAHRTLRRAEHETTSVSVSNSELDAVIKRATSDLRLLTTSTEDGPYPYAGTPWYSTTFGRDALITALQVLWLDPGMARGVLRRLARFQAQSHDADADAQPGKILHEMREGEMAALREIPFGRYYGSVDSTPLFVLVAGAYLQATDDRDFLVEIWPAVQRALEWIDGPGDPDGDGFIEYARETDSGLSNQGWKDSQDAVFHRDGSLAKGPIALVEVQAYVYAAKVWAARMANELGDVARAESLLQQAEALRVKFERDFWCEDIGCYALALDGEKRQVAVRSSNAAHLLFTGIANPERAVRIAEQVLSPNFFSGWGIRTIPASEIRYNPMSYHNGSIWPHDNAIIAAGFAQYGLCDLIQPVFDGLLDAALRMDQQRLPELFCGFRRRTGRSPILYPVACAPQAWASGSMLHILSSLLGLRIDAASRTITLKSPRLPASVGAITIRRLRAGGGSADFVLKKKYRSVIADVTDSRGGAKVIMA</sequence>
<dbReference type="EMBL" id="CP002083">
    <property type="protein sequence ID" value="ADJ23181.1"/>
    <property type="molecule type" value="Genomic_DNA"/>
</dbReference>
<feature type="coiled-coil region" evidence="1">
    <location>
        <begin position="481"/>
        <end position="508"/>
    </location>
</feature>
<accession>D8JX45</accession>
<dbReference type="InterPro" id="IPR032856">
    <property type="entry name" value="GDE_N_bis"/>
</dbReference>
<reference evidence="6" key="1">
    <citation type="journal article" date="2011" name="J. Bacteriol.">
        <title>Genome sequences of eight morphologically diverse alphaproteobacteria.</title>
        <authorList>
            <consortium name="US DOE Joint Genome Institute"/>
            <person name="Brown P.J."/>
            <person name="Kysela D.T."/>
            <person name="Buechlein A."/>
            <person name="Hemmerich C."/>
            <person name="Brun Y.V."/>
        </authorList>
    </citation>
    <scope>NUCLEOTIDE SEQUENCE [LARGE SCALE GENOMIC DNA]</scope>
    <source>
        <strain evidence="6">ATCC 51888 / DSM 1869 / NCIB 11706 / TK 0415</strain>
    </source>
</reference>
<dbReference type="HOGENOM" id="CLU_019216_1_0_5"/>
<dbReference type="InterPro" id="IPR054491">
    <property type="entry name" value="MGH1-like_GH"/>
</dbReference>
<keyword evidence="1" id="KW-0175">Coiled coil</keyword>
<dbReference type="KEGG" id="hdn:Hden_1369"/>
<dbReference type="OrthoDB" id="9759959at2"/>
<proteinExistence type="predicted"/>